<dbReference type="PROSITE" id="PS50011">
    <property type="entry name" value="PROTEIN_KINASE_DOM"/>
    <property type="match status" value="1"/>
</dbReference>
<dbReference type="GO" id="GO:0000045">
    <property type="term" value="P:autophagosome assembly"/>
    <property type="evidence" value="ECO:0007669"/>
    <property type="project" value="TreeGrafter"/>
</dbReference>
<evidence type="ECO:0000256" key="10">
    <source>
        <dbReference type="ARBA" id="ARBA00030237"/>
    </source>
</evidence>
<dbReference type="GO" id="GO:0015031">
    <property type="term" value="P:protein transport"/>
    <property type="evidence" value="ECO:0007669"/>
    <property type="project" value="UniProtKB-KW"/>
</dbReference>
<dbReference type="EMBL" id="AFQF01000461">
    <property type="protein sequence ID" value="EGU88226.1"/>
    <property type="molecule type" value="Genomic_DNA"/>
</dbReference>
<keyword evidence="4" id="KW-0723">Serine/threonine-protein kinase</keyword>
<dbReference type="InterPro" id="IPR045269">
    <property type="entry name" value="Atg1-like"/>
</dbReference>
<dbReference type="AlphaFoldDB" id="F9F4C9"/>
<keyword evidence="6 13" id="KW-0547">Nucleotide-binding</keyword>
<comment type="catalytic activity">
    <reaction evidence="12">
        <text>L-seryl-[protein] + ATP = O-phospho-L-seryl-[protein] + ADP + H(+)</text>
        <dbReference type="Rhea" id="RHEA:17989"/>
        <dbReference type="Rhea" id="RHEA-COMP:9863"/>
        <dbReference type="Rhea" id="RHEA-COMP:11604"/>
        <dbReference type="ChEBI" id="CHEBI:15378"/>
        <dbReference type="ChEBI" id="CHEBI:29999"/>
        <dbReference type="ChEBI" id="CHEBI:30616"/>
        <dbReference type="ChEBI" id="CHEBI:83421"/>
        <dbReference type="ChEBI" id="CHEBI:456216"/>
        <dbReference type="EC" id="2.7.11.1"/>
    </reaction>
</comment>
<evidence type="ECO:0000256" key="6">
    <source>
        <dbReference type="ARBA" id="ARBA00022741"/>
    </source>
</evidence>
<evidence type="ECO:0000256" key="5">
    <source>
        <dbReference type="ARBA" id="ARBA00022679"/>
    </source>
</evidence>
<evidence type="ECO:0000259" key="15">
    <source>
        <dbReference type="PROSITE" id="PS50006"/>
    </source>
</evidence>
<keyword evidence="7" id="KW-0418">Kinase</keyword>
<comment type="subcellular location">
    <subcellularLocation>
        <location evidence="1">Preautophagosomal structure membrane</location>
        <topology evidence="1">Peripheral membrane protein</topology>
    </subcellularLocation>
</comment>
<comment type="similarity">
    <text evidence="2">Belongs to the protein kinase superfamily. CAMK Ser/Thr protein kinase family. CHEK2 subfamily.</text>
</comment>
<feature type="domain" description="FHA" evidence="15">
    <location>
        <begin position="130"/>
        <end position="194"/>
    </location>
</feature>
<dbReference type="PANTHER" id="PTHR24348">
    <property type="entry name" value="SERINE/THREONINE-PROTEIN KINASE UNC-51-RELATED"/>
    <property type="match status" value="1"/>
</dbReference>
<feature type="compositionally biased region" description="Polar residues" evidence="14">
    <location>
        <begin position="1"/>
        <end position="11"/>
    </location>
</feature>
<keyword evidence="8 13" id="KW-0067">ATP-binding</keyword>
<evidence type="ECO:0000256" key="9">
    <source>
        <dbReference type="ARBA" id="ARBA00022927"/>
    </source>
</evidence>
<evidence type="ECO:0000256" key="8">
    <source>
        <dbReference type="ARBA" id="ARBA00022840"/>
    </source>
</evidence>
<evidence type="ECO:0000256" key="14">
    <source>
        <dbReference type="SAM" id="MobiDB-lite"/>
    </source>
</evidence>
<dbReference type="STRING" id="660025.F9F4C9"/>
<dbReference type="SUPFAM" id="SSF56112">
    <property type="entry name" value="Protein kinase-like (PK-like)"/>
    <property type="match status" value="1"/>
</dbReference>
<feature type="binding site" evidence="13">
    <location>
        <position position="275"/>
    </location>
    <ligand>
        <name>ATP</name>
        <dbReference type="ChEBI" id="CHEBI:30616"/>
    </ligand>
</feature>
<comment type="catalytic activity">
    <reaction evidence="11">
        <text>L-threonyl-[protein] + ATP = O-phospho-L-threonyl-[protein] + ADP + H(+)</text>
        <dbReference type="Rhea" id="RHEA:46608"/>
        <dbReference type="Rhea" id="RHEA-COMP:11060"/>
        <dbReference type="Rhea" id="RHEA-COMP:11605"/>
        <dbReference type="ChEBI" id="CHEBI:15378"/>
        <dbReference type="ChEBI" id="CHEBI:30013"/>
        <dbReference type="ChEBI" id="CHEBI:30616"/>
        <dbReference type="ChEBI" id="CHEBI:61977"/>
        <dbReference type="ChEBI" id="CHEBI:456216"/>
        <dbReference type="EC" id="2.7.11.1"/>
    </reaction>
</comment>
<evidence type="ECO:0000256" key="3">
    <source>
        <dbReference type="ARBA" id="ARBA00012513"/>
    </source>
</evidence>
<dbReference type="InterPro" id="IPR017441">
    <property type="entry name" value="Protein_kinase_ATP_BS"/>
</dbReference>
<dbReference type="InterPro" id="IPR000719">
    <property type="entry name" value="Prot_kinase_dom"/>
</dbReference>
<evidence type="ECO:0000256" key="11">
    <source>
        <dbReference type="ARBA" id="ARBA00047899"/>
    </source>
</evidence>
<dbReference type="EC" id="2.7.11.1" evidence="3"/>
<feature type="region of interest" description="Disordered" evidence="14">
    <location>
        <begin position="1"/>
        <end position="21"/>
    </location>
</feature>
<evidence type="ECO:0000256" key="12">
    <source>
        <dbReference type="ARBA" id="ARBA00048679"/>
    </source>
</evidence>
<dbReference type="PROSITE" id="PS50006">
    <property type="entry name" value="FHA_DOMAIN"/>
    <property type="match status" value="1"/>
</dbReference>
<feature type="region of interest" description="Disordered" evidence="14">
    <location>
        <begin position="504"/>
        <end position="523"/>
    </location>
</feature>
<evidence type="ECO:0000256" key="13">
    <source>
        <dbReference type="PROSITE-ProRule" id="PRU10141"/>
    </source>
</evidence>
<feature type="non-terminal residue" evidence="17">
    <location>
        <position position="1"/>
    </location>
</feature>
<evidence type="ECO:0000313" key="17">
    <source>
        <dbReference type="EMBL" id="EGU88226.1"/>
    </source>
</evidence>
<dbReference type="InterPro" id="IPR000253">
    <property type="entry name" value="FHA_dom"/>
</dbReference>
<keyword evidence="5" id="KW-0808">Transferase</keyword>
<dbReference type="GO" id="GO:0005776">
    <property type="term" value="C:autophagosome"/>
    <property type="evidence" value="ECO:0007669"/>
    <property type="project" value="TreeGrafter"/>
</dbReference>
<dbReference type="GO" id="GO:0010506">
    <property type="term" value="P:regulation of autophagy"/>
    <property type="evidence" value="ECO:0007669"/>
    <property type="project" value="InterPro"/>
</dbReference>
<accession>F9F4C9</accession>
<dbReference type="PROSITE" id="PS00107">
    <property type="entry name" value="PROTEIN_KINASE_ATP"/>
    <property type="match status" value="1"/>
</dbReference>
<dbReference type="GO" id="GO:0004674">
    <property type="term" value="F:protein serine/threonine kinase activity"/>
    <property type="evidence" value="ECO:0007669"/>
    <property type="project" value="UniProtKB-KW"/>
</dbReference>
<organism evidence="17">
    <name type="scientific">Fusarium oxysporum (strain Fo5176)</name>
    <name type="common">Fusarium vascular wilt</name>
    <dbReference type="NCBI Taxonomy" id="660025"/>
    <lineage>
        <taxon>Eukaryota</taxon>
        <taxon>Fungi</taxon>
        <taxon>Dikarya</taxon>
        <taxon>Ascomycota</taxon>
        <taxon>Pezizomycotina</taxon>
        <taxon>Sordariomycetes</taxon>
        <taxon>Hypocreomycetidae</taxon>
        <taxon>Hypocreales</taxon>
        <taxon>Nectriaceae</taxon>
        <taxon>Fusarium</taxon>
        <taxon>Fusarium oxysporum species complex</taxon>
    </lineage>
</organism>
<dbReference type="GO" id="GO:0005829">
    <property type="term" value="C:cytosol"/>
    <property type="evidence" value="ECO:0007669"/>
    <property type="project" value="TreeGrafter"/>
</dbReference>
<evidence type="ECO:0000256" key="2">
    <source>
        <dbReference type="ARBA" id="ARBA00005575"/>
    </source>
</evidence>
<dbReference type="SMART" id="SM00220">
    <property type="entry name" value="S_TKc"/>
    <property type="match status" value="1"/>
</dbReference>
<dbReference type="Pfam" id="PF00069">
    <property type="entry name" value="Pkinase"/>
    <property type="match status" value="1"/>
</dbReference>
<keyword evidence="9" id="KW-0813">Transport</keyword>
<dbReference type="GO" id="GO:0034045">
    <property type="term" value="C:phagophore assembly site membrane"/>
    <property type="evidence" value="ECO:0007669"/>
    <property type="project" value="UniProtKB-SubCell"/>
</dbReference>
<gene>
    <name evidence="17" type="ORF">FOXB_01254</name>
</gene>
<protein>
    <recommendedName>
        <fullName evidence="3">non-specific serine/threonine protein kinase</fullName>
        <ecNumber evidence="3">2.7.11.1</ecNumber>
    </recommendedName>
    <alternativeName>
        <fullName evidence="10">Autophagy-related protein 1</fullName>
    </alternativeName>
</protein>
<dbReference type="OrthoDB" id="5979581at2759"/>
<evidence type="ECO:0000256" key="1">
    <source>
        <dbReference type="ARBA" id="ARBA00004623"/>
    </source>
</evidence>
<reference evidence="17" key="1">
    <citation type="journal article" date="2012" name="Mol. Plant Microbe Interact.">
        <title>A highly conserved effector in Fusarium oxysporum is required for full virulence on Arabidopsis.</title>
        <authorList>
            <person name="Thatcher L.F."/>
            <person name="Gardiner D.M."/>
            <person name="Kazan K."/>
            <person name="Manners J."/>
        </authorList>
    </citation>
    <scope>NUCLEOTIDE SEQUENCE [LARGE SCALE GENOMIC DNA]</scope>
    <source>
        <strain evidence="17">Fo5176</strain>
    </source>
</reference>
<feature type="domain" description="Protein kinase" evidence="16">
    <location>
        <begin position="247"/>
        <end position="523"/>
    </location>
</feature>
<name>F9F4C9_FUSOF</name>
<proteinExistence type="inferred from homology"/>
<evidence type="ECO:0000256" key="7">
    <source>
        <dbReference type="ARBA" id="ARBA00022777"/>
    </source>
</evidence>
<sequence length="523" mass="58500">RTFSTPKMSSPHTDDTNWDPLGPSSAASQALVILYPQNAAAKLAFSNVIDFLQEQDPISESIRSHYAKFIWYAEQQTSDVDVARLVHSQRDVSSSSPSSSNNSTLSPVDIWTGFYFIDPTITPKNAFQGWAVGRLSRRHMTLGQSVCDLLLTTSRTSLIARRHAFVSFSKETRMASSAVCAHAENSILFEDLRYTLEYTPYCYSDEGRKVLNTYLTRIYGDDQPTEEALLATPTPNRNSQTIGSYTITGANLIGMGSYGRVRPATGPNCAVVAIKTMEAKPASLEFIQGKIDMVRSITTLLETNNQQNVLRCTEVMHMEGTNYHEFHMILQPFVDINLMRLPNDTHWTKLELILKDCLQGLAFLHAHNFVHTDIKPANIGLVNLQLSNASQEALTDPPLRRLTAVILDIDSVIPIPSGRTTILAMPGTNGTIGFHSPEQESSEFDGRTDVWALGVCFFRAMYNRLPWFLSRSGNPWNRKNPHRVQEQRRFHEKYTEAISQIQDDKHAGRACSDAMSPISPPVI</sequence>
<dbReference type="GO" id="GO:0005524">
    <property type="term" value="F:ATP binding"/>
    <property type="evidence" value="ECO:0007669"/>
    <property type="project" value="UniProtKB-UniRule"/>
</dbReference>
<keyword evidence="9" id="KW-0653">Protein transport</keyword>
<dbReference type="Gene3D" id="1.10.510.10">
    <property type="entry name" value="Transferase(Phosphotransferase) domain 1"/>
    <property type="match status" value="1"/>
</dbReference>
<dbReference type="InterPro" id="IPR011009">
    <property type="entry name" value="Kinase-like_dom_sf"/>
</dbReference>
<evidence type="ECO:0000259" key="16">
    <source>
        <dbReference type="PROSITE" id="PS50011"/>
    </source>
</evidence>
<comment type="caution">
    <text evidence="17">The sequence shown here is derived from an EMBL/GenBank/DDBJ whole genome shotgun (WGS) entry which is preliminary data.</text>
</comment>
<dbReference type="PANTHER" id="PTHR24348:SF22">
    <property type="entry name" value="NON-SPECIFIC SERINE_THREONINE PROTEIN KINASE"/>
    <property type="match status" value="1"/>
</dbReference>
<evidence type="ECO:0000256" key="4">
    <source>
        <dbReference type="ARBA" id="ARBA00022527"/>
    </source>
</evidence>